<reference evidence="3 4" key="1">
    <citation type="journal article" date="2013" name="Genome Announc.">
        <title>Whole-Genome Sequence of the Clinical Strain Corynebacterium argentoratense DSM 44202, Isolated from a Human Throat Specimen.</title>
        <authorList>
            <person name="Bomholt C."/>
            <person name="Glaub A."/>
            <person name="Gravermann K."/>
            <person name="Albersmeier A."/>
            <person name="Brinkrolf K."/>
            <person name="Ruckert C."/>
            <person name="Tauch A."/>
        </authorList>
    </citation>
    <scope>NUCLEOTIDE SEQUENCE [LARGE SCALE GENOMIC DNA]</scope>
    <source>
        <strain evidence="3">DSM 44202</strain>
    </source>
</reference>
<dbReference type="KEGG" id="caz:CARG_05730"/>
<protein>
    <recommendedName>
        <fullName evidence="5">DNA repair ATPase</fullName>
    </recommendedName>
</protein>
<dbReference type="RefSeq" id="WP_020976428.1">
    <property type="nucleotide sequence ID" value="NC_022198.1"/>
</dbReference>
<dbReference type="Proteomes" id="UP000016943">
    <property type="component" value="Chromosome"/>
</dbReference>
<evidence type="ECO:0008006" key="5">
    <source>
        <dbReference type="Google" id="ProtNLM"/>
    </source>
</evidence>
<sequence length="452" mass="50130">MSTNSSSTTPAPKPGPRPGAHILPSAVPKKTPAAAPAPSTARPASTLAQIKKFGRIDDNGDVYVRTATDERLIGSWQAGSVEEGLLHYGHRYDDLATEIELLNVRLASHPAEAATLRAQAEAIADTLGSAAVIGDIALLERQLAGIITDSFTAEEQAKETKAQQRAQAIARKEQLVAEAEELAAHSTEWKKAGDRLRDILEEWRTIKGVDRSTDDALWKRYSEARDSFNHRRGAHFSELDKTRAAAKRAKEELVERAEALKDSTDWAETARAYRDLMSEWKKAGRAHREADDRLWAQFKAAQDHFFGARDAEAREKDEKFEANAAAKDALIAEYTPLIDPATDLEGARLKLRELQDKWEAIGYVPRGRVSEYEDKIAALERTVSDYADAQWRRTDPEAQARVKQFQDKVEELQAQVQAAEASGKTAQAADLRAQAEQWSQWAQAAAEALEQR</sequence>
<feature type="compositionally biased region" description="Polar residues" evidence="2">
    <location>
        <begin position="1"/>
        <end position="10"/>
    </location>
</feature>
<keyword evidence="1" id="KW-0175">Coiled coil</keyword>
<dbReference type="Pfam" id="PF03993">
    <property type="entry name" value="DUF349"/>
    <property type="match status" value="3"/>
</dbReference>
<feature type="coiled-coil region" evidence="1">
    <location>
        <begin position="236"/>
        <end position="263"/>
    </location>
</feature>
<evidence type="ECO:0000256" key="2">
    <source>
        <dbReference type="SAM" id="MobiDB-lite"/>
    </source>
</evidence>
<dbReference type="EMBL" id="CP006365">
    <property type="protein sequence ID" value="AGU15274.1"/>
    <property type="molecule type" value="Genomic_DNA"/>
</dbReference>
<dbReference type="STRING" id="1348662.CARG_05730"/>
<feature type="region of interest" description="Disordered" evidence="2">
    <location>
        <begin position="1"/>
        <end position="44"/>
    </location>
</feature>
<dbReference type="eggNOG" id="COG1196">
    <property type="taxonomic scope" value="Bacteria"/>
</dbReference>
<accession>U3GVC2</accession>
<name>U3GVC2_9CORY</name>
<keyword evidence="4" id="KW-1185">Reference proteome</keyword>
<dbReference type="PATRIC" id="fig|1348662.3.peg.1121"/>
<gene>
    <name evidence="3" type="ORF">CARG_05730</name>
</gene>
<dbReference type="AlphaFoldDB" id="U3GVC2"/>
<dbReference type="GeneID" id="78249921"/>
<feature type="compositionally biased region" description="Low complexity" evidence="2">
    <location>
        <begin position="24"/>
        <end position="44"/>
    </location>
</feature>
<dbReference type="OrthoDB" id="5422202at2"/>
<dbReference type="HOGENOM" id="CLU_024630_1_0_11"/>
<evidence type="ECO:0000313" key="3">
    <source>
        <dbReference type="EMBL" id="AGU15274.1"/>
    </source>
</evidence>
<evidence type="ECO:0000256" key="1">
    <source>
        <dbReference type="SAM" id="Coils"/>
    </source>
</evidence>
<evidence type="ECO:0000313" key="4">
    <source>
        <dbReference type="Proteomes" id="UP000016943"/>
    </source>
</evidence>
<feature type="coiled-coil region" evidence="1">
    <location>
        <begin position="369"/>
        <end position="429"/>
    </location>
</feature>
<organism evidence="3 4">
    <name type="scientific">Corynebacterium argentoratense DSM 44202</name>
    <dbReference type="NCBI Taxonomy" id="1348662"/>
    <lineage>
        <taxon>Bacteria</taxon>
        <taxon>Bacillati</taxon>
        <taxon>Actinomycetota</taxon>
        <taxon>Actinomycetes</taxon>
        <taxon>Mycobacteriales</taxon>
        <taxon>Corynebacteriaceae</taxon>
        <taxon>Corynebacterium</taxon>
    </lineage>
</organism>
<proteinExistence type="predicted"/>
<dbReference type="InterPro" id="IPR007139">
    <property type="entry name" value="DUF349"/>
</dbReference>